<keyword evidence="3 9" id="KW-1003">Cell membrane</keyword>
<dbReference type="RefSeq" id="WP_005964601.1">
    <property type="nucleotide sequence ID" value="NZ_KQ556896.1"/>
</dbReference>
<dbReference type="EMBL" id="LMXI01000191">
    <property type="protein sequence ID" value="KRT59240.1"/>
    <property type="molecule type" value="Genomic_DNA"/>
</dbReference>
<dbReference type="InterPro" id="IPR003369">
    <property type="entry name" value="TatA/B/E"/>
</dbReference>
<comment type="subcellular location">
    <subcellularLocation>
        <location evidence="9">Cell membrane</location>
        <topology evidence="9">Single-pass membrane protein</topology>
    </subcellularLocation>
    <subcellularLocation>
        <location evidence="1">Membrane</location>
        <topology evidence="1">Single-pass membrane protein</topology>
    </subcellularLocation>
</comment>
<evidence type="ECO:0000256" key="1">
    <source>
        <dbReference type="ARBA" id="ARBA00004167"/>
    </source>
</evidence>
<comment type="similarity">
    <text evidence="9">Belongs to the TatB family.</text>
</comment>
<keyword evidence="6 9" id="KW-1133">Transmembrane helix</keyword>
<dbReference type="GO" id="GO:0033281">
    <property type="term" value="C:TAT protein transport complex"/>
    <property type="evidence" value="ECO:0007669"/>
    <property type="project" value="UniProtKB-UniRule"/>
</dbReference>
<accession>A0A0T5Z8P3</accession>
<evidence type="ECO:0000313" key="13">
    <source>
        <dbReference type="EMBL" id="KRT59240.1"/>
    </source>
</evidence>
<dbReference type="PATRIC" id="fig|54398.3.peg.1411"/>
<proteinExistence type="inferred from homology"/>
<protein>
    <recommendedName>
        <fullName evidence="9">Sec-independent protein translocase protein TatB</fullName>
    </recommendedName>
</protein>
<evidence type="ECO:0000256" key="11">
    <source>
        <dbReference type="SAM" id="Phobius"/>
    </source>
</evidence>
<dbReference type="GO" id="GO:0008320">
    <property type="term" value="F:protein transmembrane transporter activity"/>
    <property type="evidence" value="ECO:0007669"/>
    <property type="project" value="UniProtKB-UniRule"/>
</dbReference>
<feature type="transmembrane region" description="Helical" evidence="11">
    <location>
        <begin position="6"/>
        <end position="25"/>
    </location>
</feature>
<dbReference type="PRINTS" id="PR01506">
    <property type="entry name" value="TATBPROTEIN"/>
</dbReference>
<evidence type="ECO:0000256" key="4">
    <source>
        <dbReference type="ARBA" id="ARBA00022692"/>
    </source>
</evidence>
<evidence type="ECO:0000256" key="6">
    <source>
        <dbReference type="ARBA" id="ARBA00022989"/>
    </source>
</evidence>
<dbReference type="HAMAP" id="MF_00237">
    <property type="entry name" value="TatB"/>
    <property type="match status" value="1"/>
</dbReference>
<evidence type="ECO:0000256" key="3">
    <source>
        <dbReference type="ARBA" id="ARBA00022475"/>
    </source>
</evidence>
<comment type="subunit">
    <text evidence="9">The Tat system comprises two distinct complexes: a TatABC complex, containing multiple copies of TatA, TatB and TatC subunits, and a separate TatA complex, containing only TatA subunits. Substrates initially bind to the TatABC complex, which probably triggers association of the separate TatA complex to form the active translocon.</text>
</comment>
<dbReference type="OrthoDB" id="9816005at2"/>
<evidence type="ECO:0000313" key="14">
    <source>
        <dbReference type="Proteomes" id="UP000051276"/>
    </source>
</evidence>
<keyword evidence="4 9" id="KW-0812">Transmembrane</keyword>
<gene>
    <name evidence="9" type="primary">tatB</name>
    <name evidence="12" type="ORF">Ga0074115_10884</name>
    <name evidence="13" type="ORF">Ga0076813_150319</name>
</gene>
<feature type="region of interest" description="Disordered" evidence="10">
    <location>
        <begin position="79"/>
        <end position="112"/>
    </location>
</feature>
<dbReference type="NCBIfam" id="TIGR01410">
    <property type="entry name" value="tatB"/>
    <property type="match status" value="1"/>
</dbReference>
<evidence type="ECO:0000256" key="2">
    <source>
        <dbReference type="ARBA" id="ARBA00022448"/>
    </source>
</evidence>
<keyword evidence="2 9" id="KW-0813">Transport</keyword>
<keyword evidence="7 9" id="KW-0811">Translocation</keyword>
<dbReference type="EMBL" id="LDXT01000089">
    <property type="protein sequence ID" value="KRT54672.1"/>
    <property type="molecule type" value="Genomic_DNA"/>
</dbReference>
<dbReference type="PANTHER" id="PTHR33162">
    <property type="entry name" value="SEC-INDEPENDENT PROTEIN TRANSLOCASE PROTEIN TATA, CHLOROPLASTIC"/>
    <property type="match status" value="1"/>
</dbReference>
<name>A0A0T5Z8P3_9GAMM</name>
<reference evidence="14 15" key="1">
    <citation type="submission" date="2015-11" db="EMBL/GenBank/DDBJ databases">
        <title>The genome of Candidatus Endoriftia persephone in Ridgeia piscesae and population structure of the North Eastern Pacific vestimentiferan symbionts.</title>
        <authorList>
            <person name="Perez M."/>
            <person name="Juniper K.S."/>
        </authorList>
    </citation>
    <scope>NUCLEOTIDE SEQUENCE [LARGE SCALE GENOMIC DNA]</scope>
    <source>
        <strain evidence="13">Ind10</strain>
        <strain evidence="12">Ind11</strain>
    </source>
</reference>
<evidence type="ECO:0000256" key="5">
    <source>
        <dbReference type="ARBA" id="ARBA00022927"/>
    </source>
</evidence>
<dbReference type="Pfam" id="PF02416">
    <property type="entry name" value="TatA_B_E"/>
    <property type="match status" value="1"/>
</dbReference>
<dbReference type="Proteomes" id="UP000051634">
    <property type="component" value="Unassembled WGS sequence"/>
</dbReference>
<dbReference type="Proteomes" id="UP000051276">
    <property type="component" value="Unassembled WGS sequence"/>
</dbReference>
<evidence type="ECO:0000256" key="8">
    <source>
        <dbReference type="ARBA" id="ARBA00023136"/>
    </source>
</evidence>
<dbReference type="GO" id="GO:0043953">
    <property type="term" value="P:protein transport by the Tat complex"/>
    <property type="evidence" value="ECO:0007669"/>
    <property type="project" value="UniProtKB-UniRule"/>
</dbReference>
<dbReference type="PANTHER" id="PTHR33162:SF1">
    <property type="entry name" value="SEC-INDEPENDENT PROTEIN TRANSLOCASE PROTEIN TATA, CHLOROPLASTIC"/>
    <property type="match status" value="1"/>
</dbReference>
<keyword evidence="15" id="KW-1185">Reference proteome</keyword>
<sequence length="112" mass="12752">MFDIGFWELSVIALVALVVIGPERLPRVARTVGRWVGHGRKLLANVKADIDKEIKADELKEIMQKQMQQMNPLHEVIEETQKDLSEVKRSSEKAVNDAKNTFEDREIPGAEK</sequence>
<keyword evidence="5 9" id="KW-0653">Protein transport</keyword>
<dbReference type="Gene3D" id="1.20.5.3310">
    <property type="match status" value="1"/>
</dbReference>
<comment type="function">
    <text evidence="9">Part of the twin-arginine translocation (Tat) system that transports large folded proteins containing a characteristic twin-arginine motif in their signal peptide across membranes. Together with TatC, TatB is part of a receptor directly interacting with Tat signal peptides. TatB may form an oligomeric binding site that transiently accommodates folded Tat precursor proteins before their translocation.</text>
</comment>
<dbReference type="AlphaFoldDB" id="A0A0T5Z8P3"/>
<comment type="caution">
    <text evidence="13">The sequence shown here is derived from an EMBL/GenBank/DDBJ whole genome shotgun (WGS) entry which is preliminary data.</text>
</comment>
<evidence type="ECO:0000256" key="7">
    <source>
        <dbReference type="ARBA" id="ARBA00023010"/>
    </source>
</evidence>
<evidence type="ECO:0000256" key="10">
    <source>
        <dbReference type="SAM" id="MobiDB-lite"/>
    </source>
</evidence>
<organism evidence="13 14">
    <name type="scientific">endosymbiont of Ridgeia piscesae</name>
    <dbReference type="NCBI Taxonomy" id="54398"/>
    <lineage>
        <taxon>Bacteria</taxon>
        <taxon>Pseudomonadati</taxon>
        <taxon>Pseudomonadota</taxon>
        <taxon>Gammaproteobacteria</taxon>
        <taxon>sulfur-oxidizing symbionts</taxon>
    </lineage>
</organism>
<evidence type="ECO:0000313" key="15">
    <source>
        <dbReference type="Proteomes" id="UP000051634"/>
    </source>
</evidence>
<evidence type="ECO:0000256" key="9">
    <source>
        <dbReference type="HAMAP-Rule" id="MF_00237"/>
    </source>
</evidence>
<evidence type="ECO:0000313" key="12">
    <source>
        <dbReference type="EMBL" id="KRT54672.1"/>
    </source>
</evidence>
<keyword evidence="8 9" id="KW-0472">Membrane</keyword>
<dbReference type="STRING" id="54398.Ga0074115_10884"/>
<dbReference type="InterPro" id="IPR018448">
    <property type="entry name" value="TatB"/>
</dbReference>